<organism evidence="7 8">
    <name type="scientific">Serinicoccus chungangensis</name>
    <dbReference type="NCBI Taxonomy" id="767452"/>
    <lineage>
        <taxon>Bacteria</taxon>
        <taxon>Bacillati</taxon>
        <taxon>Actinomycetota</taxon>
        <taxon>Actinomycetes</taxon>
        <taxon>Micrococcales</taxon>
        <taxon>Ornithinimicrobiaceae</taxon>
        <taxon>Serinicoccus</taxon>
    </lineage>
</organism>
<protein>
    <submittedName>
        <fullName evidence="7">Aminotransferase</fullName>
    </submittedName>
</protein>
<keyword evidence="3 7" id="KW-0032">Aminotransferase</keyword>
<dbReference type="FunFam" id="3.40.640.10:FF:000024">
    <property type="entry name" value="Kynurenine--oxoglutarate transaminase 3"/>
    <property type="match status" value="1"/>
</dbReference>
<dbReference type="GO" id="GO:0005737">
    <property type="term" value="C:cytoplasm"/>
    <property type="evidence" value="ECO:0007669"/>
    <property type="project" value="TreeGrafter"/>
</dbReference>
<dbReference type="Gene3D" id="3.40.640.10">
    <property type="entry name" value="Type I PLP-dependent aspartate aminotransferase-like (Major domain)"/>
    <property type="match status" value="1"/>
</dbReference>
<dbReference type="Pfam" id="PF00155">
    <property type="entry name" value="Aminotran_1_2"/>
    <property type="match status" value="1"/>
</dbReference>
<dbReference type="CDD" id="cd00609">
    <property type="entry name" value="AAT_like"/>
    <property type="match status" value="1"/>
</dbReference>
<dbReference type="GO" id="GO:0030170">
    <property type="term" value="F:pyridoxal phosphate binding"/>
    <property type="evidence" value="ECO:0007669"/>
    <property type="project" value="InterPro"/>
</dbReference>
<dbReference type="EMBL" id="LQBL01000032">
    <property type="protein sequence ID" value="KUG51575.1"/>
    <property type="molecule type" value="Genomic_DNA"/>
</dbReference>
<dbReference type="InterPro" id="IPR004839">
    <property type="entry name" value="Aminotransferase_I/II_large"/>
</dbReference>
<dbReference type="InterPro" id="IPR015421">
    <property type="entry name" value="PyrdxlP-dep_Trfase_major"/>
</dbReference>
<evidence type="ECO:0000256" key="4">
    <source>
        <dbReference type="ARBA" id="ARBA00022679"/>
    </source>
</evidence>
<evidence type="ECO:0000259" key="6">
    <source>
        <dbReference type="Pfam" id="PF00155"/>
    </source>
</evidence>
<dbReference type="InterPro" id="IPR015422">
    <property type="entry name" value="PyrdxlP-dep_Trfase_small"/>
</dbReference>
<evidence type="ECO:0000313" key="7">
    <source>
        <dbReference type="EMBL" id="KUG51575.1"/>
    </source>
</evidence>
<dbReference type="OrthoDB" id="9763453at2"/>
<accession>A0A0W8I1X4</accession>
<dbReference type="NCBIfam" id="NF005855">
    <property type="entry name" value="PRK07777.1"/>
    <property type="match status" value="1"/>
</dbReference>
<dbReference type="PANTHER" id="PTHR43807">
    <property type="entry name" value="FI04487P"/>
    <property type="match status" value="1"/>
</dbReference>
<keyword evidence="4 7" id="KW-0808">Transferase</keyword>
<dbReference type="GO" id="GO:0016212">
    <property type="term" value="F:kynurenine-oxoglutarate transaminase activity"/>
    <property type="evidence" value="ECO:0007669"/>
    <property type="project" value="TreeGrafter"/>
</dbReference>
<sequence length="387" mass="42034">MSDPLVQRLQPFGTSVFAEMTQRALQFDAVNLGQGFPDTDGPQEMLDLAARGLQEGLNQYAPARGLPVLREAVAEHQERWYGIPLDPQTQVLVTVGATEAIAASLIALVEPGEEVLVIEPSYDSYGAAVAMAGGVRRSVQLRFPDLSLDLQELRAAVTDRTRVLVLNTPHNPTGKVFTATELEGIAAVAREHDLVVVSDEVYEHLVFDGRRHLPVAGLPGMFERTLTISSVGKTFSLTGWKTGWVSGPRELVDAVAAVKQFLTFVGVTHLQPAVAHGLAMPDAFFHGFARRLQDKRDLLVEALGEVGVPVSPCQGSYFVIADLAPHGVEDAVDFCRRMPEELGLVGVPVSVFCDDPAPVRSLVRFAFCKQDEVLREAARRLHRLGSA</sequence>
<evidence type="ECO:0000256" key="5">
    <source>
        <dbReference type="ARBA" id="ARBA00022898"/>
    </source>
</evidence>
<dbReference type="SUPFAM" id="SSF53383">
    <property type="entry name" value="PLP-dependent transferases"/>
    <property type="match status" value="1"/>
</dbReference>
<comment type="caution">
    <text evidence="7">The sequence shown here is derived from an EMBL/GenBank/DDBJ whole genome shotgun (WGS) entry which is preliminary data.</text>
</comment>
<keyword evidence="8" id="KW-1185">Reference proteome</keyword>
<proteinExistence type="inferred from homology"/>
<comment type="similarity">
    <text evidence="2">Belongs to the class-I pyridoxal-phosphate-dependent aminotransferase family.</text>
</comment>
<dbReference type="AlphaFoldDB" id="A0A0W8I1X4"/>
<dbReference type="RefSeq" id="WP_058892472.1">
    <property type="nucleotide sequence ID" value="NZ_LQBL01000032.1"/>
</dbReference>
<dbReference type="PANTHER" id="PTHR43807:SF20">
    <property type="entry name" value="FI04487P"/>
    <property type="match status" value="1"/>
</dbReference>
<evidence type="ECO:0000256" key="3">
    <source>
        <dbReference type="ARBA" id="ARBA00022576"/>
    </source>
</evidence>
<dbReference type="InterPro" id="IPR015424">
    <property type="entry name" value="PyrdxlP-dep_Trfase"/>
</dbReference>
<dbReference type="Proteomes" id="UP000054837">
    <property type="component" value="Unassembled WGS sequence"/>
</dbReference>
<dbReference type="STRING" id="767452.AVL62_09640"/>
<feature type="domain" description="Aminotransferase class I/classII large" evidence="6">
    <location>
        <begin position="29"/>
        <end position="381"/>
    </location>
</feature>
<keyword evidence="5" id="KW-0663">Pyridoxal phosphate</keyword>
<evidence type="ECO:0000313" key="8">
    <source>
        <dbReference type="Proteomes" id="UP000054837"/>
    </source>
</evidence>
<name>A0A0W8I1X4_9MICO</name>
<comment type="cofactor">
    <cofactor evidence="1">
        <name>pyridoxal 5'-phosphate</name>
        <dbReference type="ChEBI" id="CHEBI:597326"/>
    </cofactor>
</comment>
<evidence type="ECO:0000256" key="2">
    <source>
        <dbReference type="ARBA" id="ARBA00007441"/>
    </source>
</evidence>
<reference evidence="7 8" key="1">
    <citation type="submission" date="2015-12" db="EMBL/GenBank/DDBJ databases">
        <title>Serinicoccus chungangenesis strain CD08_5 genome sequencing and assembly.</title>
        <authorList>
            <person name="Chander A.M."/>
            <person name="Kaur G."/>
            <person name="Nair G.R."/>
            <person name="Dhawan D.K."/>
            <person name="Kochhar R.K."/>
            <person name="Mayilraj S."/>
            <person name="Bhadada S.K."/>
        </authorList>
    </citation>
    <scope>NUCLEOTIDE SEQUENCE [LARGE SCALE GENOMIC DNA]</scope>
    <source>
        <strain evidence="7 8">CD08_5</strain>
    </source>
</reference>
<dbReference type="Gene3D" id="3.90.1150.10">
    <property type="entry name" value="Aspartate Aminotransferase, domain 1"/>
    <property type="match status" value="1"/>
</dbReference>
<dbReference type="InterPro" id="IPR051326">
    <property type="entry name" value="Kynurenine-oxoglutarate_AT"/>
</dbReference>
<gene>
    <name evidence="7" type="ORF">AVL62_09640</name>
</gene>
<evidence type="ECO:0000256" key="1">
    <source>
        <dbReference type="ARBA" id="ARBA00001933"/>
    </source>
</evidence>